<dbReference type="EMBL" id="CP015405">
    <property type="protein sequence ID" value="ANU77816.1"/>
    <property type="molecule type" value="Genomic_DNA"/>
</dbReference>
<dbReference type="InterPro" id="IPR013830">
    <property type="entry name" value="SGNH_hydro"/>
</dbReference>
<dbReference type="InterPro" id="IPR036514">
    <property type="entry name" value="SGNH_hydro_sf"/>
</dbReference>
<dbReference type="PANTHER" id="PTHR30383:SF29">
    <property type="entry name" value="SGNH HYDROLASE-TYPE ESTERASE DOMAIN-CONTAINING PROTEIN"/>
    <property type="match status" value="1"/>
</dbReference>
<dbReference type="PANTHER" id="PTHR30383">
    <property type="entry name" value="THIOESTERASE 1/PROTEASE 1/LYSOPHOSPHOLIPASE L1"/>
    <property type="match status" value="1"/>
</dbReference>
<dbReference type="Pfam" id="PF13472">
    <property type="entry name" value="Lipase_GDSL_2"/>
    <property type="match status" value="1"/>
</dbReference>
<proteinExistence type="predicted"/>
<reference evidence="2" key="1">
    <citation type="submission" date="2017-04" db="EMBL/GenBank/DDBJ databases">
        <title>Complete Genome Sequences of Twelve Strains of a Stable Defined Moderately Diverse Mouse Microbiota 2 (sDMDMm2).</title>
        <authorList>
            <person name="Uchimura Y."/>
            <person name="Wyss M."/>
            <person name="Brugiroux S."/>
            <person name="Limenitakis J.P."/>
            <person name="Stecher B."/>
            <person name="McCoy K.D."/>
            <person name="Macpherson A.J."/>
        </authorList>
    </citation>
    <scope>NUCLEOTIDE SEQUENCE</scope>
    <source>
        <strain evidence="2">YL58</strain>
    </source>
</reference>
<dbReference type="Gene3D" id="3.40.50.1110">
    <property type="entry name" value="SGNH hydrolase"/>
    <property type="match status" value="1"/>
</dbReference>
<dbReference type="RefSeq" id="WP_065543918.1">
    <property type="nucleotide sequence ID" value="NZ_CP015405.2"/>
</dbReference>
<gene>
    <name evidence="2" type="ORF">A4V09_20010</name>
</gene>
<name>A0A1C7IDP3_9FIRM</name>
<dbReference type="Proteomes" id="UP000092574">
    <property type="component" value="Chromosome"/>
</dbReference>
<evidence type="ECO:0000313" key="2">
    <source>
        <dbReference type="EMBL" id="ANU77816.1"/>
    </source>
</evidence>
<keyword evidence="3" id="KW-1185">Reference proteome</keyword>
<dbReference type="InterPro" id="IPR051532">
    <property type="entry name" value="Ester_Hydrolysis_Enzymes"/>
</dbReference>
<evidence type="ECO:0000313" key="3">
    <source>
        <dbReference type="Proteomes" id="UP000092574"/>
    </source>
</evidence>
<dbReference type="AlphaFoldDB" id="A0A1C7IDP3"/>
<organism evidence="2 3">
    <name type="scientific">Blautia pseudococcoides</name>
    <dbReference type="NCBI Taxonomy" id="1796616"/>
    <lineage>
        <taxon>Bacteria</taxon>
        <taxon>Bacillati</taxon>
        <taxon>Bacillota</taxon>
        <taxon>Clostridia</taxon>
        <taxon>Lachnospirales</taxon>
        <taxon>Lachnospiraceae</taxon>
        <taxon>Blautia</taxon>
    </lineage>
</organism>
<protein>
    <recommendedName>
        <fullName evidence="1">SGNH hydrolase-type esterase domain-containing protein</fullName>
    </recommendedName>
</protein>
<feature type="domain" description="SGNH hydrolase-type esterase" evidence="1">
    <location>
        <begin position="6"/>
        <end position="201"/>
    </location>
</feature>
<sequence>MKRILCYGDSNTWGHNPKPEGENFRYGDDVRWTGVLQKCLLGRAKIIEEGLCGRTIMFDDPTSPDRNGRKFLGCSLQSHQPLDLVVLMLGTNDVRHIFTPSVKEIAAGMANLVRMVRNPDTYWVGKRPEVLVIVPAPVRDEIAESDFYGMYDEESVKKSKALYAAYEAALKDMDGVCLLDAGKTAEVSVKDCIHLTGEGHRNLGTAAAKCIEEILKI</sequence>
<dbReference type="STRING" id="1796616.A4V09_20010"/>
<dbReference type="OrthoDB" id="164654at2"/>
<evidence type="ECO:0000259" key="1">
    <source>
        <dbReference type="Pfam" id="PF13472"/>
    </source>
</evidence>
<dbReference type="KEGG" id="byl:A4V09_20010"/>
<accession>A0A1C7IDP3</accession>
<dbReference type="SUPFAM" id="SSF52266">
    <property type="entry name" value="SGNH hydrolase"/>
    <property type="match status" value="1"/>
</dbReference>